<dbReference type="GO" id="GO:0006298">
    <property type="term" value="P:mismatch repair"/>
    <property type="evidence" value="ECO:0007669"/>
    <property type="project" value="TreeGrafter"/>
</dbReference>
<dbReference type="InterPro" id="IPR001352">
    <property type="entry name" value="RNase_HII/HIII"/>
</dbReference>
<evidence type="ECO:0000256" key="9">
    <source>
        <dbReference type="ARBA" id="ARBA00022722"/>
    </source>
</evidence>
<comment type="similarity">
    <text evidence="5 13 15">Belongs to the RNase HII family.</text>
</comment>
<accession>A0A075H902</accession>
<evidence type="ECO:0000256" key="10">
    <source>
        <dbReference type="ARBA" id="ARBA00022723"/>
    </source>
</evidence>
<dbReference type="Gene3D" id="1.10.10.460">
    <property type="entry name" value="Ribonuclease hii. Domain 2"/>
    <property type="match status" value="1"/>
</dbReference>
<dbReference type="EMBL" id="KF900902">
    <property type="protein sequence ID" value="AIF10897.1"/>
    <property type="molecule type" value="Genomic_DNA"/>
</dbReference>
<dbReference type="CDD" id="cd07180">
    <property type="entry name" value="RNase_HII_archaea_like"/>
    <property type="match status" value="1"/>
</dbReference>
<evidence type="ECO:0000256" key="13">
    <source>
        <dbReference type="HAMAP-Rule" id="MF_00052"/>
    </source>
</evidence>
<dbReference type="GO" id="GO:0043137">
    <property type="term" value="P:DNA replication, removal of RNA primer"/>
    <property type="evidence" value="ECO:0007669"/>
    <property type="project" value="TreeGrafter"/>
</dbReference>
<comment type="function">
    <text evidence="3 13 15">Endonuclease that specifically degrades the RNA of RNA-DNA hybrids.</text>
</comment>
<comment type="subcellular location">
    <subcellularLocation>
        <location evidence="4 13">Cytoplasm</location>
    </subcellularLocation>
</comment>
<dbReference type="InterPro" id="IPR036397">
    <property type="entry name" value="RNaseH_sf"/>
</dbReference>
<evidence type="ECO:0000256" key="5">
    <source>
        <dbReference type="ARBA" id="ARBA00007383"/>
    </source>
</evidence>
<dbReference type="SUPFAM" id="SSF53098">
    <property type="entry name" value="Ribonuclease H-like"/>
    <property type="match status" value="1"/>
</dbReference>
<dbReference type="PANTHER" id="PTHR10954">
    <property type="entry name" value="RIBONUCLEASE H2 SUBUNIT A"/>
    <property type="match status" value="1"/>
</dbReference>
<evidence type="ECO:0000256" key="4">
    <source>
        <dbReference type="ARBA" id="ARBA00004496"/>
    </source>
</evidence>
<gene>
    <name evidence="13 17" type="primary">rnhB</name>
</gene>
<comment type="cofactor">
    <cofactor evidence="2">
        <name>Mg(2+)</name>
        <dbReference type="ChEBI" id="CHEBI:18420"/>
    </cofactor>
</comment>
<evidence type="ECO:0000259" key="16">
    <source>
        <dbReference type="PROSITE" id="PS51975"/>
    </source>
</evidence>
<dbReference type="InterPro" id="IPR023160">
    <property type="entry name" value="RNase_HII_hlx-loop-hlx_cap_dom"/>
</dbReference>
<protein>
    <recommendedName>
        <fullName evidence="7 13">Ribonuclease HII</fullName>
        <shortName evidence="13">RNase HII</shortName>
        <ecNumber evidence="6 13">3.1.26.4</ecNumber>
    </recommendedName>
</protein>
<evidence type="ECO:0000256" key="1">
    <source>
        <dbReference type="ARBA" id="ARBA00000077"/>
    </source>
</evidence>
<keyword evidence="11 13" id="KW-0255">Endonuclease</keyword>
<reference evidence="17" key="1">
    <citation type="journal article" date="2014" name="Genome Biol. Evol.">
        <title>Pangenome evidence for extensive interdomain horizontal transfer affecting lineage core and shell genes in uncultured planktonic thaumarchaeota and euryarchaeota.</title>
        <authorList>
            <person name="Deschamps P."/>
            <person name="Zivanovic Y."/>
            <person name="Moreira D."/>
            <person name="Rodriguez-Valera F."/>
            <person name="Lopez-Garcia P."/>
        </authorList>
    </citation>
    <scope>NUCLEOTIDE SEQUENCE</scope>
</reference>
<dbReference type="Pfam" id="PF01351">
    <property type="entry name" value="RNase_HII"/>
    <property type="match status" value="1"/>
</dbReference>
<name>A0A075H902_9ARCH</name>
<dbReference type="InterPro" id="IPR020787">
    <property type="entry name" value="RNase_HII_arc"/>
</dbReference>
<keyword evidence="12 13" id="KW-0378">Hydrolase</keyword>
<keyword evidence="10 13" id="KW-0479">Metal-binding</keyword>
<dbReference type="EC" id="3.1.26.4" evidence="6 13"/>
<sequence>MKNLNKSLVSGIDEAGRGSIIGPLVIASVTANKKTIKKFSRIGVKDSKKLSAKNREIFARIIMDESENVMISKLTEKKIDRAVKLRKEYLKNKKFITKNKIIGLNELEAHSMSKIISNMNSHSVFVDSCDVKPQRFKERIESHLNSNMKIYSSHKADEKYVVVAAASVVAKYTRDKEIVKLKRKFGEMGSGYPSDPATRIFLQKWLKKNKTMPDFTRKSWKTWDGLQPKIDDYF</sequence>
<keyword evidence="9 13" id="KW-0540">Nuclease</keyword>
<feature type="binding site" evidence="13 14">
    <location>
        <position position="14"/>
    </location>
    <ligand>
        <name>a divalent metal cation</name>
        <dbReference type="ChEBI" id="CHEBI:60240"/>
    </ligand>
</feature>
<organism evidence="17">
    <name type="scientific">uncultured marine thaumarchaeote KM3_47_C08</name>
    <dbReference type="NCBI Taxonomy" id="1456167"/>
    <lineage>
        <taxon>Archaea</taxon>
        <taxon>Nitrososphaerota</taxon>
        <taxon>environmental samples</taxon>
    </lineage>
</organism>
<evidence type="ECO:0000256" key="2">
    <source>
        <dbReference type="ARBA" id="ARBA00001946"/>
    </source>
</evidence>
<evidence type="ECO:0000256" key="6">
    <source>
        <dbReference type="ARBA" id="ARBA00012180"/>
    </source>
</evidence>
<dbReference type="GO" id="GO:0030145">
    <property type="term" value="F:manganese ion binding"/>
    <property type="evidence" value="ECO:0007669"/>
    <property type="project" value="UniProtKB-UniRule"/>
</dbReference>
<feature type="binding site" evidence="13 14">
    <location>
        <position position="13"/>
    </location>
    <ligand>
        <name>a divalent metal cation</name>
        <dbReference type="ChEBI" id="CHEBI:60240"/>
    </ligand>
</feature>
<dbReference type="GO" id="GO:0004523">
    <property type="term" value="F:RNA-DNA hybrid ribonuclease activity"/>
    <property type="evidence" value="ECO:0007669"/>
    <property type="project" value="UniProtKB-UniRule"/>
</dbReference>
<keyword evidence="13" id="KW-0464">Manganese</keyword>
<evidence type="ECO:0000256" key="15">
    <source>
        <dbReference type="RuleBase" id="RU003515"/>
    </source>
</evidence>
<dbReference type="PROSITE" id="PS51975">
    <property type="entry name" value="RNASE_H_2"/>
    <property type="match status" value="1"/>
</dbReference>
<dbReference type="InterPro" id="IPR012337">
    <property type="entry name" value="RNaseH-like_sf"/>
</dbReference>
<evidence type="ECO:0000256" key="11">
    <source>
        <dbReference type="ARBA" id="ARBA00022759"/>
    </source>
</evidence>
<dbReference type="GO" id="GO:0003723">
    <property type="term" value="F:RNA binding"/>
    <property type="evidence" value="ECO:0007669"/>
    <property type="project" value="UniProtKB-UniRule"/>
</dbReference>
<comment type="cofactor">
    <cofactor evidence="13 14">
        <name>Mn(2+)</name>
        <dbReference type="ChEBI" id="CHEBI:29035"/>
    </cofactor>
    <cofactor evidence="13 14">
        <name>Mg(2+)</name>
        <dbReference type="ChEBI" id="CHEBI:18420"/>
    </cofactor>
    <text evidence="13 14">Manganese or magnesium. Binds 1 divalent metal ion per monomer in the absence of substrate. May bind a second metal ion after substrate binding.</text>
</comment>
<dbReference type="InterPro" id="IPR024567">
    <property type="entry name" value="RNase_HII/HIII_dom"/>
</dbReference>
<evidence type="ECO:0000256" key="7">
    <source>
        <dbReference type="ARBA" id="ARBA00019179"/>
    </source>
</evidence>
<proteinExistence type="inferred from homology"/>
<dbReference type="AlphaFoldDB" id="A0A075H902"/>
<evidence type="ECO:0000313" key="17">
    <source>
        <dbReference type="EMBL" id="AIF10897.1"/>
    </source>
</evidence>
<dbReference type="HAMAP" id="MF_00052_A">
    <property type="entry name" value="RNase_HII_A"/>
    <property type="match status" value="1"/>
</dbReference>
<dbReference type="InterPro" id="IPR004649">
    <property type="entry name" value="RNase_H2_suA"/>
</dbReference>
<dbReference type="Gene3D" id="3.30.420.10">
    <property type="entry name" value="Ribonuclease H-like superfamily/Ribonuclease H"/>
    <property type="match status" value="1"/>
</dbReference>
<dbReference type="NCBIfam" id="TIGR00729">
    <property type="entry name" value="ribonuclease HII"/>
    <property type="match status" value="1"/>
</dbReference>
<evidence type="ECO:0000256" key="14">
    <source>
        <dbReference type="PROSITE-ProRule" id="PRU01319"/>
    </source>
</evidence>
<feature type="domain" description="RNase H type-2" evidence="16">
    <location>
        <begin position="7"/>
        <end position="232"/>
    </location>
</feature>
<comment type="catalytic activity">
    <reaction evidence="1 13 14 15">
        <text>Endonucleolytic cleavage to 5'-phosphomonoester.</text>
        <dbReference type="EC" id="3.1.26.4"/>
    </reaction>
</comment>
<evidence type="ECO:0000256" key="12">
    <source>
        <dbReference type="ARBA" id="ARBA00022801"/>
    </source>
</evidence>
<evidence type="ECO:0000256" key="3">
    <source>
        <dbReference type="ARBA" id="ARBA00004065"/>
    </source>
</evidence>
<dbReference type="GO" id="GO:0032299">
    <property type="term" value="C:ribonuclease H2 complex"/>
    <property type="evidence" value="ECO:0007669"/>
    <property type="project" value="TreeGrafter"/>
</dbReference>
<keyword evidence="8 13" id="KW-0963">Cytoplasm</keyword>
<evidence type="ECO:0000256" key="8">
    <source>
        <dbReference type="ARBA" id="ARBA00022490"/>
    </source>
</evidence>
<dbReference type="PANTHER" id="PTHR10954:SF23">
    <property type="entry name" value="RIBONUCLEASE"/>
    <property type="match status" value="1"/>
</dbReference>
<feature type="binding site" evidence="13 14">
    <location>
        <position position="127"/>
    </location>
    <ligand>
        <name>a divalent metal cation</name>
        <dbReference type="ChEBI" id="CHEBI:60240"/>
    </ligand>
</feature>
<dbReference type="GO" id="GO:0005737">
    <property type="term" value="C:cytoplasm"/>
    <property type="evidence" value="ECO:0007669"/>
    <property type="project" value="UniProtKB-SubCell"/>
</dbReference>